<sequence length="90" mass="10136">MKSVRGNVAVKSCSFLAFIQGNADYFITSGDKIRFFFEKGVFDDKGEFIVPKEHSLNKIGHALHAYEPLFKAVTHSPKVQVMTEPPCKQM</sequence>
<reference evidence="1" key="2">
    <citation type="submission" date="2025-09" db="UniProtKB">
        <authorList>
            <consortium name="Ensembl"/>
        </authorList>
    </citation>
    <scope>IDENTIFICATION</scope>
</reference>
<proteinExistence type="predicted"/>
<accession>A0A8C1PCR1</accession>
<dbReference type="Ensembl" id="ENSCCRT00010114808.1">
    <property type="protein sequence ID" value="ENSCCRP00010103343.1"/>
    <property type="gene ID" value="ENSCCRG00010045505.1"/>
</dbReference>
<evidence type="ECO:0000313" key="2">
    <source>
        <dbReference type="Proteomes" id="UP000694427"/>
    </source>
</evidence>
<keyword evidence="2" id="KW-1185">Reference proteome</keyword>
<dbReference type="AlphaFoldDB" id="A0A8C1PCR1"/>
<organism evidence="1 2">
    <name type="scientific">Cyprinus carpio</name>
    <name type="common">Common carp</name>
    <dbReference type="NCBI Taxonomy" id="7962"/>
    <lineage>
        <taxon>Eukaryota</taxon>
        <taxon>Metazoa</taxon>
        <taxon>Chordata</taxon>
        <taxon>Craniata</taxon>
        <taxon>Vertebrata</taxon>
        <taxon>Euteleostomi</taxon>
        <taxon>Actinopterygii</taxon>
        <taxon>Neopterygii</taxon>
        <taxon>Teleostei</taxon>
        <taxon>Ostariophysi</taxon>
        <taxon>Cypriniformes</taxon>
        <taxon>Cyprinidae</taxon>
        <taxon>Cyprininae</taxon>
        <taxon>Cyprinus</taxon>
    </lineage>
</organism>
<dbReference type="SUPFAM" id="SSF51197">
    <property type="entry name" value="Clavaminate synthase-like"/>
    <property type="match status" value="1"/>
</dbReference>
<name>A0A8C1PCR1_CYPCA</name>
<protein>
    <submittedName>
        <fullName evidence="1">Uncharacterized protein</fullName>
    </submittedName>
</protein>
<evidence type="ECO:0000313" key="1">
    <source>
        <dbReference type="Ensembl" id="ENSCCRP00010103343.1"/>
    </source>
</evidence>
<dbReference type="Proteomes" id="UP000694427">
    <property type="component" value="Unplaced"/>
</dbReference>
<reference evidence="1" key="1">
    <citation type="submission" date="2025-08" db="UniProtKB">
        <authorList>
            <consortium name="Ensembl"/>
        </authorList>
    </citation>
    <scope>IDENTIFICATION</scope>
</reference>
<dbReference type="Gene3D" id="2.60.120.620">
    <property type="entry name" value="q2cbj1_9rhob like domain"/>
    <property type="match status" value="1"/>
</dbReference>